<dbReference type="SUPFAM" id="SSF111331">
    <property type="entry name" value="NAD kinase/diacylglycerol kinase-like"/>
    <property type="match status" value="1"/>
</dbReference>
<gene>
    <name evidence="10" type="ORF">TrLO_g4703</name>
</gene>
<dbReference type="SMART" id="SM00045">
    <property type="entry name" value="DAGKa"/>
    <property type="match status" value="1"/>
</dbReference>
<keyword evidence="5 6" id="KW-0067">ATP-binding</keyword>
<keyword evidence="4 6" id="KW-0418">Kinase</keyword>
<dbReference type="InterPro" id="IPR037607">
    <property type="entry name" value="DGK"/>
</dbReference>
<dbReference type="Proteomes" id="UP001165122">
    <property type="component" value="Unassembled WGS sequence"/>
</dbReference>
<feature type="region of interest" description="Disordered" evidence="7">
    <location>
        <begin position="1"/>
        <end position="22"/>
    </location>
</feature>
<evidence type="ECO:0000313" key="11">
    <source>
        <dbReference type="Proteomes" id="UP001165122"/>
    </source>
</evidence>
<keyword evidence="8" id="KW-0812">Transmembrane</keyword>
<dbReference type="AlphaFoldDB" id="A0A9W6Z8P2"/>
<feature type="transmembrane region" description="Helical" evidence="8">
    <location>
        <begin position="470"/>
        <end position="492"/>
    </location>
</feature>
<dbReference type="OrthoDB" id="242257at2759"/>
<keyword evidence="2 6" id="KW-0808">Transferase</keyword>
<dbReference type="Pfam" id="PF00781">
    <property type="entry name" value="DAGK_cat"/>
    <property type="match status" value="1"/>
</dbReference>
<evidence type="ECO:0000256" key="6">
    <source>
        <dbReference type="RuleBase" id="RU361128"/>
    </source>
</evidence>
<dbReference type="GO" id="GO:0004143">
    <property type="term" value="F:ATP-dependent diacylglycerol kinase activity"/>
    <property type="evidence" value="ECO:0007669"/>
    <property type="project" value="UniProtKB-EC"/>
</dbReference>
<evidence type="ECO:0000256" key="3">
    <source>
        <dbReference type="ARBA" id="ARBA00022741"/>
    </source>
</evidence>
<dbReference type="GO" id="GO:0007200">
    <property type="term" value="P:phospholipase C-activating G protein-coupled receptor signaling pathway"/>
    <property type="evidence" value="ECO:0007669"/>
    <property type="project" value="InterPro"/>
</dbReference>
<comment type="caution">
    <text evidence="10">The sequence shown here is derived from an EMBL/GenBank/DDBJ whole genome shotgun (WGS) entry which is preliminary data.</text>
</comment>
<evidence type="ECO:0000313" key="10">
    <source>
        <dbReference type="EMBL" id="GMH49484.1"/>
    </source>
</evidence>
<dbReference type="PROSITE" id="PS50146">
    <property type="entry name" value="DAGK"/>
    <property type="match status" value="1"/>
</dbReference>
<dbReference type="Gene3D" id="3.40.50.10330">
    <property type="entry name" value="Probable inorganic polyphosphate/atp-NAD kinase, domain 1"/>
    <property type="match status" value="1"/>
</dbReference>
<proteinExistence type="inferred from homology"/>
<name>A0A9W6Z8P2_9STRA</name>
<evidence type="ECO:0000256" key="4">
    <source>
        <dbReference type="ARBA" id="ARBA00022777"/>
    </source>
</evidence>
<dbReference type="InterPro" id="IPR001206">
    <property type="entry name" value="Diacylglycerol_kinase_cat_dom"/>
</dbReference>
<evidence type="ECO:0000256" key="1">
    <source>
        <dbReference type="ARBA" id="ARBA00009280"/>
    </source>
</evidence>
<keyword evidence="3 6" id="KW-0547">Nucleotide-binding</keyword>
<dbReference type="EC" id="2.7.1.107" evidence="6"/>
<dbReference type="EMBL" id="BRXW01000383">
    <property type="protein sequence ID" value="GMH49484.1"/>
    <property type="molecule type" value="Genomic_DNA"/>
</dbReference>
<dbReference type="Gene3D" id="2.60.200.40">
    <property type="match status" value="1"/>
</dbReference>
<evidence type="ECO:0000256" key="8">
    <source>
        <dbReference type="SAM" id="Phobius"/>
    </source>
</evidence>
<evidence type="ECO:0000256" key="7">
    <source>
        <dbReference type="SAM" id="MobiDB-lite"/>
    </source>
</evidence>
<organism evidence="10 11">
    <name type="scientific">Triparma laevis f. longispina</name>
    <dbReference type="NCBI Taxonomy" id="1714387"/>
    <lineage>
        <taxon>Eukaryota</taxon>
        <taxon>Sar</taxon>
        <taxon>Stramenopiles</taxon>
        <taxon>Ochrophyta</taxon>
        <taxon>Bolidophyceae</taxon>
        <taxon>Parmales</taxon>
        <taxon>Triparmaceae</taxon>
        <taxon>Triparma</taxon>
    </lineage>
</organism>
<dbReference type="SMART" id="SM00046">
    <property type="entry name" value="DAGKc"/>
    <property type="match status" value="1"/>
</dbReference>
<evidence type="ECO:0000259" key="9">
    <source>
        <dbReference type="PROSITE" id="PS50146"/>
    </source>
</evidence>
<feature type="compositionally biased region" description="Polar residues" evidence="7">
    <location>
        <begin position="52"/>
        <end position="65"/>
    </location>
</feature>
<dbReference type="GO" id="GO:0005524">
    <property type="term" value="F:ATP binding"/>
    <property type="evidence" value="ECO:0007669"/>
    <property type="project" value="UniProtKB-KW"/>
</dbReference>
<sequence>MSKVTSPEGGIGSDDLDELRLDDDISTDPDLLIGTFRRRSVIATSTFSSASQRNLGVSPTAQSPDSPLADAFSVRRTPKAPTLYDEEEGIELKEEKRERSFTDHKRNAGDGKYTVIAFLNSGSGGGVGKLILKDMQDLLGAGFVFDLRKCGKGNMPSDNLLPYAKDPLVRVLACGGDGTMGWILSSLDEVWKQVLGDDKPLEESIYKGHLPLAMMPLGTGNDLSRSFGWGPTFSNSMRKQGMIDRVVQAKATPLDRWRAVVVPFKSLSTDARKWVPAMLGEKMRSGRAESLRALQTIFTEGEEEEKEDHGVRDQGGSAAGAKVEDDSDAVSTRSASCSVVSGVDDAAPTAQSFDGVFCNYFSIGLDARVAFSFHKEREEHPERFTSATKNKIKYIQKGITEAGMFSFTTASLPKKLNGKVRVMVEDVDGELREIPMPAHCRGVALLNIQSYGGGNRFANGGSYNDGLIEVIFFTHPLGMATCAGMGPLFPFLRFKVRSRTSRVCIRIDEPYHCQVDGEPWMQSAGVFQISYFGRSPVLSNKHGCCK</sequence>
<feature type="domain" description="DAGKc" evidence="9">
    <location>
        <begin position="110"/>
        <end position="263"/>
    </location>
</feature>
<accession>A0A9W6Z8P2</accession>
<keyword evidence="8" id="KW-0472">Membrane</keyword>
<feature type="region of interest" description="Disordered" evidence="7">
    <location>
        <begin position="52"/>
        <end position="71"/>
    </location>
</feature>
<evidence type="ECO:0000256" key="2">
    <source>
        <dbReference type="ARBA" id="ARBA00022679"/>
    </source>
</evidence>
<dbReference type="InterPro" id="IPR016064">
    <property type="entry name" value="NAD/diacylglycerol_kinase_sf"/>
</dbReference>
<dbReference type="InterPro" id="IPR017438">
    <property type="entry name" value="ATP-NAD_kinase_N"/>
</dbReference>
<protein>
    <recommendedName>
        <fullName evidence="6">Diacylglycerol kinase</fullName>
        <shortName evidence="6">DAG kinase</shortName>
        <ecNumber evidence="6">2.7.1.107</ecNumber>
    </recommendedName>
</protein>
<dbReference type="InterPro" id="IPR000756">
    <property type="entry name" value="Diacylglycerol_kin_accessory"/>
</dbReference>
<dbReference type="PANTHER" id="PTHR11255:SF80">
    <property type="entry name" value="EYE-SPECIFIC DIACYLGLYCEROL KINASE"/>
    <property type="match status" value="1"/>
</dbReference>
<evidence type="ECO:0000256" key="5">
    <source>
        <dbReference type="ARBA" id="ARBA00022840"/>
    </source>
</evidence>
<keyword evidence="11" id="KW-1185">Reference proteome</keyword>
<dbReference type="Pfam" id="PF00609">
    <property type="entry name" value="DAGK_acc"/>
    <property type="match status" value="1"/>
</dbReference>
<comment type="catalytic activity">
    <reaction evidence="6">
        <text>a 1,2-diacyl-sn-glycerol + ATP = a 1,2-diacyl-sn-glycero-3-phosphate + ADP + H(+)</text>
        <dbReference type="Rhea" id="RHEA:10272"/>
        <dbReference type="ChEBI" id="CHEBI:15378"/>
        <dbReference type="ChEBI" id="CHEBI:17815"/>
        <dbReference type="ChEBI" id="CHEBI:30616"/>
        <dbReference type="ChEBI" id="CHEBI:58608"/>
        <dbReference type="ChEBI" id="CHEBI:456216"/>
        <dbReference type="EC" id="2.7.1.107"/>
    </reaction>
</comment>
<reference evidence="11" key="1">
    <citation type="journal article" date="2023" name="Commun. Biol.">
        <title>Genome analysis of Parmales, the sister group of diatoms, reveals the evolutionary specialization of diatoms from phago-mixotrophs to photoautotrophs.</title>
        <authorList>
            <person name="Ban H."/>
            <person name="Sato S."/>
            <person name="Yoshikawa S."/>
            <person name="Yamada K."/>
            <person name="Nakamura Y."/>
            <person name="Ichinomiya M."/>
            <person name="Sato N."/>
            <person name="Blanc-Mathieu R."/>
            <person name="Endo H."/>
            <person name="Kuwata A."/>
            <person name="Ogata H."/>
        </authorList>
    </citation>
    <scope>NUCLEOTIDE SEQUENCE [LARGE SCALE GENOMIC DNA]</scope>
    <source>
        <strain evidence="11">NIES 3700</strain>
    </source>
</reference>
<dbReference type="GO" id="GO:0016020">
    <property type="term" value="C:membrane"/>
    <property type="evidence" value="ECO:0007669"/>
    <property type="project" value="TreeGrafter"/>
</dbReference>
<comment type="similarity">
    <text evidence="1 6">Belongs to the eukaryotic diacylglycerol kinase family.</text>
</comment>
<keyword evidence="8" id="KW-1133">Transmembrane helix</keyword>
<feature type="region of interest" description="Disordered" evidence="7">
    <location>
        <begin position="300"/>
        <end position="327"/>
    </location>
</feature>
<dbReference type="PANTHER" id="PTHR11255">
    <property type="entry name" value="DIACYLGLYCEROL KINASE"/>
    <property type="match status" value="1"/>
</dbReference>